<protein>
    <submittedName>
        <fullName evidence="3">Uncharacterized protein AlNc14C5G744</fullName>
    </submittedName>
</protein>
<dbReference type="HOGENOM" id="CLU_350728_0_0_1"/>
<dbReference type="PANTHER" id="PTHR13076:SF9">
    <property type="entry name" value="COILED-COIL AND C2 DOMAIN-CONTAINING PROTEIN 1-LIKE"/>
    <property type="match status" value="1"/>
</dbReference>
<feature type="coiled-coil region" evidence="1">
    <location>
        <begin position="318"/>
        <end position="364"/>
    </location>
</feature>
<dbReference type="PANTHER" id="PTHR13076">
    <property type="entry name" value="COILED-COIL AND C2 DOMAIN-CONTAINING PROTEIN 1-LIKE"/>
    <property type="match status" value="1"/>
</dbReference>
<keyword evidence="1" id="KW-0175">Coiled coil</keyword>
<dbReference type="GO" id="GO:0001227">
    <property type="term" value="F:DNA-binding transcription repressor activity, RNA polymerase II-specific"/>
    <property type="evidence" value="ECO:0007669"/>
    <property type="project" value="InterPro"/>
</dbReference>
<evidence type="ECO:0000256" key="2">
    <source>
        <dbReference type="SAM" id="MobiDB-lite"/>
    </source>
</evidence>
<dbReference type="AlphaFoldDB" id="F0W0W4"/>
<reference evidence="3" key="1">
    <citation type="journal article" date="2011" name="PLoS Biol.">
        <title>Gene gain and loss during evolution of obligate parasitism in the white rust pathogen of Arabidopsis thaliana.</title>
        <authorList>
            <person name="Kemen E."/>
            <person name="Gardiner A."/>
            <person name="Schultz-Larsen T."/>
            <person name="Kemen A.C."/>
            <person name="Balmuth A.L."/>
            <person name="Robert-Seilaniantz A."/>
            <person name="Bailey K."/>
            <person name="Holub E."/>
            <person name="Studholme D.J."/>
            <person name="Maclean D."/>
            <person name="Jones J.D."/>
        </authorList>
    </citation>
    <scope>NUCLEOTIDE SEQUENCE</scope>
</reference>
<feature type="region of interest" description="Disordered" evidence="2">
    <location>
        <begin position="276"/>
        <end position="317"/>
    </location>
</feature>
<sequence length="803" mass="92524">MFWRRKHEDNENRHSFRKSNERPDYMFASTDNNDDLAQLQRELGIQPIQDSDVQAELDLLIADNLEAMDMEMDQENRSTCFTKDEEYLEDRLWRNMGEESSDHAVEDALEAADDWQCFESQEVNGVQIRESMELRTDHFEEVTEEDMHDPEFLSQLEAFGLQENRGNTKADKNTQIDSLLREIGEMKIKAVTLKKQNNLAQALQAFRELKIVEQKLAVIKESTYPKVIGVNNREGNYSSPHEAKVDGDVIPKVVQPPQAKPCTMTGCVDDHPKETVEIDKDQNSSSIDFNRCDPLRNMPQSSKATNSDAHNQNPSIQVEDIKRHLDDAKREAIKLKRDNDIQGAVKVMRQIKSLEARLKQEECLDETGSIDDTKRIEVPNVPPVKAGCDFEKRYSELERLLVNFANDAMLQSKKWLLINRSHAAFWVKQRNRYVDDLKNLRGLEKDHNQSPPPFTLQRHSEQIEIVLPNVSENEIRVEIRSLHQLCHLAGKEIFVKFCLNVPSSNPIEGKTGSFYIPSTPPYACKSFPSKVCTQFSFPIKRNRGLQRLFDLKKAIFEVWRPSTLFRSSEMVARAYLALVKPSASVDIICLLLRKLSQSPLNAQCEIQCELPFVNPNRRPTSGDVKVVLQLRTPLREKEIETSNYEILTVKDSSVMSSPPTLNSILSAVTPQTFEMQNRDKEVEVDGIDDDFDPHSVDLIVSYDVIEEEIKEIKEKPGDQRDEGSELSDRLDSLSLKKQLLEIEMESGRLTLEKYLEQLKSRIVLDYAVYKNLQRQKRFTDAERVMRRIRIMKEETKVDPNDLP</sequence>
<feature type="region of interest" description="Disordered" evidence="2">
    <location>
        <begin position="1"/>
        <end position="24"/>
    </location>
</feature>
<feature type="compositionally biased region" description="Polar residues" evidence="2">
    <location>
        <begin position="298"/>
        <end position="316"/>
    </location>
</feature>
<gene>
    <name evidence="3" type="primary">AlNc14C5G744</name>
    <name evidence="3" type="ORF">ALNC14_008310</name>
</gene>
<organism evidence="3">
    <name type="scientific">Albugo laibachii Nc14</name>
    <dbReference type="NCBI Taxonomy" id="890382"/>
    <lineage>
        <taxon>Eukaryota</taxon>
        <taxon>Sar</taxon>
        <taxon>Stramenopiles</taxon>
        <taxon>Oomycota</taxon>
        <taxon>Peronosporomycetes</taxon>
        <taxon>Albuginales</taxon>
        <taxon>Albuginaceae</taxon>
        <taxon>Albugo</taxon>
    </lineage>
</organism>
<evidence type="ECO:0000313" key="3">
    <source>
        <dbReference type="EMBL" id="CCA14688.1"/>
    </source>
</evidence>
<evidence type="ECO:0000256" key="1">
    <source>
        <dbReference type="SAM" id="Coils"/>
    </source>
</evidence>
<reference evidence="3" key="2">
    <citation type="submission" date="2011-02" db="EMBL/GenBank/DDBJ databases">
        <authorList>
            <person name="MacLean D."/>
        </authorList>
    </citation>
    <scope>NUCLEOTIDE SEQUENCE</scope>
</reference>
<dbReference type="InterPro" id="IPR039725">
    <property type="entry name" value="CC2D1A/B"/>
</dbReference>
<dbReference type="EMBL" id="FR824050">
    <property type="protein sequence ID" value="CCA14688.1"/>
    <property type="molecule type" value="Genomic_DNA"/>
</dbReference>
<name>F0W0W4_9STRA</name>
<proteinExistence type="predicted"/>
<accession>F0W0W4</accession>